<dbReference type="AlphaFoldDB" id="A0A8J2XT70"/>
<keyword evidence="5" id="KW-1185">Reference proteome</keyword>
<accession>A0A8J2XT70</accession>
<evidence type="ECO:0000313" key="4">
    <source>
        <dbReference type="EMBL" id="GGB01735.1"/>
    </source>
</evidence>
<sequence length="275" mass="28405">MKKLLFLFFATLTLIRPLVTHAQAVPPKPDPPRLVNDFAHVMTPDQVSALEHKLVNYDDSTSNQIVIVTEPTIGDADINEYSTQLFNNWGIGNKHTNNGVLIFVAVDKHQVFINVGTGLQGAIPDVTAKAIIDNEIIPNFRSSTGDNYYRGFDQAADALVKAAAGEYKATNEYANRGRRHSRGSGTGIGIFFIIFVIIIVAIFRRGGGGGGGGGYFGGGGFLPFLLGTMVGRGFGSGGGWGGGGGGGWSGGGDSGGGFGGFGGGSSDGGGAGGSW</sequence>
<organism evidence="4 5">
    <name type="scientific">Puia dinghuensis</name>
    <dbReference type="NCBI Taxonomy" id="1792502"/>
    <lineage>
        <taxon>Bacteria</taxon>
        <taxon>Pseudomonadati</taxon>
        <taxon>Bacteroidota</taxon>
        <taxon>Chitinophagia</taxon>
        <taxon>Chitinophagales</taxon>
        <taxon>Chitinophagaceae</taxon>
        <taxon>Puia</taxon>
    </lineage>
</organism>
<evidence type="ECO:0000256" key="1">
    <source>
        <dbReference type="SAM" id="Phobius"/>
    </source>
</evidence>
<evidence type="ECO:0000256" key="2">
    <source>
        <dbReference type="SAM" id="SignalP"/>
    </source>
</evidence>
<feature type="chain" id="PRO_5035291404" description="TPM domain-containing protein" evidence="2">
    <location>
        <begin position="23"/>
        <end position="275"/>
    </location>
</feature>
<dbReference type="Gene3D" id="3.10.310.50">
    <property type="match status" value="1"/>
</dbReference>
<keyword evidence="2" id="KW-0732">Signal</keyword>
<comment type="caution">
    <text evidence="4">The sequence shown here is derived from an EMBL/GenBank/DDBJ whole genome shotgun (WGS) entry which is preliminary data.</text>
</comment>
<keyword evidence="1" id="KW-0472">Membrane</keyword>
<dbReference type="Pfam" id="PF04536">
    <property type="entry name" value="TPM_phosphatase"/>
    <property type="match status" value="1"/>
</dbReference>
<reference evidence="4" key="1">
    <citation type="journal article" date="2014" name="Int. J. Syst. Evol. Microbiol.">
        <title>Complete genome sequence of Corynebacterium casei LMG S-19264T (=DSM 44701T), isolated from a smear-ripened cheese.</title>
        <authorList>
            <consortium name="US DOE Joint Genome Institute (JGI-PGF)"/>
            <person name="Walter F."/>
            <person name="Albersmeier A."/>
            <person name="Kalinowski J."/>
            <person name="Ruckert C."/>
        </authorList>
    </citation>
    <scope>NUCLEOTIDE SEQUENCE</scope>
    <source>
        <strain evidence="4">CGMCC 1.15448</strain>
    </source>
</reference>
<evidence type="ECO:0000313" key="5">
    <source>
        <dbReference type="Proteomes" id="UP000607559"/>
    </source>
</evidence>
<feature type="signal peptide" evidence="2">
    <location>
        <begin position="1"/>
        <end position="22"/>
    </location>
</feature>
<keyword evidence="1" id="KW-0812">Transmembrane</keyword>
<dbReference type="RefSeq" id="WP_188932312.1">
    <property type="nucleotide sequence ID" value="NZ_BMJC01000003.1"/>
</dbReference>
<feature type="domain" description="TPM" evidence="3">
    <location>
        <begin position="35"/>
        <end position="161"/>
    </location>
</feature>
<name>A0A8J2XT70_9BACT</name>
<dbReference type="EMBL" id="BMJC01000003">
    <property type="protein sequence ID" value="GGB01735.1"/>
    <property type="molecule type" value="Genomic_DNA"/>
</dbReference>
<gene>
    <name evidence="4" type="ORF">GCM10011511_26150</name>
</gene>
<feature type="transmembrane region" description="Helical" evidence="1">
    <location>
        <begin position="185"/>
        <end position="203"/>
    </location>
</feature>
<feature type="transmembrane region" description="Helical" evidence="1">
    <location>
        <begin position="215"/>
        <end position="234"/>
    </location>
</feature>
<proteinExistence type="predicted"/>
<dbReference type="InterPro" id="IPR007621">
    <property type="entry name" value="TPM_dom"/>
</dbReference>
<dbReference type="PANTHER" id="PTHR30373:SF2">
    <property type="entry name" value="UPF0603 PROTEIN YGCG"/>
    <property type="match status" value="1"/>
</dbReference>
<keyword evidence="1" id="KW-1133">Transmembrane helix</keyword>
<reference evidence="4" key="2">
    <citation type="submission" date="2020-09" db="EMBL/GenBank/DDBJ databases">
        <authorList>
            <person name="Sun Q."/>
            <person name="Zhou Y."/>
        </authorList>
    </citation>
    <scope>NUCLEOTIDE SEQUENCE</scope>
    <source>
        <strain evidence="4">CGMCC 1.15448</strain>
    </source>
</reference>
<dbReference type="Proteomes" id="UP000607559">
    <property type="component" value="Unassembled WGS sequence"/>
</dbReference>
<evidence type="ECO:0000259" key="3">
    <source>
        <dbReference type="Pfam" id="PF04536"/>
    </source>
</evidence>
<dbReference type="PANTHER" id="PTHR30373">
    <property type="entry name" value="UPF0603 PROTEIN YGCG"/>
    <property type="match status" value="1"/>
</dbReference>
<protein>
    <recommendedName>
        <fullName evidence="3">TPM domain-containing protein</fullName>
    </recommendedName>
</protein>